<dbReference type="KEGG" id="vpo:Kpol_385p2"/>
<dbReference type="eggNOG" id="ENOG502R0JC">
    <property type="taxonomic scope" value="Eukaryota"/>
</dbReference>
<sequence>MNDNDLETQPLLNHSPGLRRHSIVSERSFITTKNHYWRNICLITFSFALTAFMVLFLFSKYVPAENVIQDSIVEISKVDLVSTHIDGWTDDGKNLNDDGGKALQITAKLNFSLDYNKWMLENSTSSLTPFQKNLFQSIGSNVIKKLCIKVNNITTFDGIQSDKNWLGFVYLDEPICVDLHNNTVTELNVKLFLEPDMGHILRVLKKILKKDYSDLNLWSSLSFSLSKRTDSLIKFSLPFASFHRVIIHWDSILNWKGMNAFLTETINELSQISMENFKMSDSDEGFQVHFNTEVGNIMKKLPLIELPQPALLSPIKWDLRLPDCHDNYSINLANVKTFTSELNISDGMNISVTSFIEGSFPNSLLSSVCFSDEENIVTPISRILNNVTSNLTTTAVIKGTLSKGNDKNYIFPDKILQDILDELDFLPVSSNITIDTNNLIENFTIKDMKVRWVKGRLGQKRLSAVGKVMGTINLPFYETTEQRIQVKKIKGTLELFHNEVYFLNIPMKIWYNASSEIMHDQNDNHTLMEITLDIPDDEVEVIDRWEITKVFNEILFEGKSTVHIKADLDLIISSFLGDIILLGLKTENNVIIE</sequence>
<name>A7TS14_VANPO</name>
<dbReference type="PANTHER" id="PTHR35895:SF3">
    <property type="entry name" value="PRE-RRNA PROCESSING PROTEIN"/>
    <property type="match status" value="1"/>
</dbReference>
<organism evidence="6">
    <name type="scientific">Vanderwaltozyma polyspora (strain ATCC 22028 / DSM 70294 / BCRC 21397 / CBS 2163 / NBRC 10782 / NRRL Y-8283 / UCD 57-17)</name>
    <name type="common">Kluyveromyces polysporus</name>
    <dbReference type="NCBI Taxonomy" id="436907"/>
    <lineage>
        <taxon>Eukaryota</taxon>
        <taxon>Fungi</taxon>
        <taxon>Dikarya</taxon>
        <taxon>Ascomycota</taxon>
        <taxon>Saccharomycotina</taxon>
        <taxon>Saccharomycetes</taxon>
        <taxon>Saccharomycetales</taxon>
        <taxon>Saccharomycetaceae</taxon>
        <taxon>Vanderwaltozyma</taxon>
    </lineage>
</organism>
<proteinExistence type="predicted"/>
<dbReference type="InterPro" id="IPR055012">
    <property type="entry name" value="Tag1_N"/>
</dbReference>
<dbReference type="GO" id="GO:0016242">
    <property type="term" value="P:negative regulation of macroautophagy"/>
    <property type="evidence" value="ECO:0007669"/>
    <property type="project" value="EnsemblFungi"/>
</dbReference>
<feature type="domain" description="Tag1 middle barrel-like" evidence="4">
    <location>
        <begin position="270"/>
        <end position="429"/>
    </location>
</feature>
<dbReference type="RefSeq" id="XP_001642791.1">
    <property type="nucleotide sequence ID" value="XM_001642741.1"/>
</dbReference>
<dbReference type="Proteomes" id="UP000000267">
    <property type="component" value="Unassembled WGS sequence"/>
</dbReference>
<feature type="domain" description="Tag1 N-terminal" evidence="2">
    <location>
        <begin position="63"/>
        <end position="255"/>
    </location>
</feature>
<protein>
    <submittedName>
        <fullName evidence="5">Uncharacterized protein</fullName>
    </submittedName>
</protein>
<dbReference type="HOGENOM" id="CLU_035072_0_0_1"/>
<evidence type="ECO:0000259" key="3">
    <source>
        <dbReference type="Pfam" id="PF22786"/>
    </source>
</evidence>
<keyword evidence="6" id="KW-1185">Reference proteome</keyword>
<evidence type="ECO:0000256" key="1">
    <source>
        <dbReference type="SAM" id="Phobius"/>
    </source>
</evidence>
<keyword evidence="1" id="KW-0472">Membrane</keyword>
<keyword evidence="1" id="KW-0812">Transmembrane</keyword>
<evidence type="ECO:0000259" key="2">
    <source>
        <dbReference type="Pfam" id="PF20775"/>
    </source>
</evidence>
<keyword evidence="1" id="KW-1133">Transmembrane helix</keyword>
<dbReference type="Pfam" id="PF20775">
    <property type="entry name" value="Tag1_N"/>
    <property type="match status" value="1"/>
</dbReference>
<evidence type="ECO:0000259" key="4">
    <source>
        <dbReference type="Pfam" id="PF22787"/>
    </source>
</evidence>
<dbReference type="FunCoup" id="A7TS14">
    <property type="interactions" value="34"/>
</dbReference>
<dbReference type="Pfam" id="PF22787">
    <property type="entry name" value="Tag1_M"/>
    <property type="match status" value="1"/>
</dbReference>
<dbReference type="EMBL" id="DS480495">
    <property type="protein sequence ID" value="EDO14933.1"/>
    <property type="molecule type" value="Genomic_DNA"/>
</dbReference>
<gene>
    <name evidence="5" type="ORF">Kpol_385p2</name>
</gene>
<dbReference type="Pfam" id="PF22786">
    <property type="entry name" value="Tag1_C"/>
    <property type="match status" value="1"/>
</dbReference>
<dbReference type="InterPro" id="IPR046368">
    <property type="entry name" value="Tag1"/>
</dbReference>
<dbReference type="PANTHER" id="PTHR35895">
    <property type="entry name" value="CHROMOSOME 16, WHOLE GENOME SHOTGUN SEQUENCE"/>
    <property type="match status" value="1"/>
</dbReference>
<reference evidence="5 6" key="1">
    <citation type="journal article" date="2007" name="Proc. Natl. Acad. Sci. U.S.A.">
        <title>Independent sorting-out of thousands of duplicated gene pairs in two yeast species descended from a whole-genome duplication.</title>
        <authorList>
            <person name="Scannell D.R."/>
            <person name="Frank A.C."/>
            <person name="Conant G.C."/>
            <person name="Byrne K.P."/>
            <person name="Woolfit M."/>
            <person name="Wolfe K.H."/>
        </authorList>
    </citation>
    <scope>NUCLEOTIDE SEQUENCE [LARGE SCALE GENOMIC DNA]</scope>
    <source>
        <strain evidence="6">ATCC 22028 / DSM 70294 / BCRC 21397 / CBS 2163 / NBRC 10782 / NRRL Y-8283 / UCD 57-17</strain>
    </source>
</reference>
<dbReference type="InParanoid" id="A7TS14"/>
<feature type="domain" description="Tag1 C-terminal" evidence="3">
    <location>
        <begin position="481"/>
        <end position="592"/>
    </location>
</feature>
<dbReference type="InterPro" id="IPR055011">
    <property type="entry name" value="Tag1_C"/>
</dbReference>
<feature type="transmembrane region" description="Helical" evidence="1">
    <location>
        <begin position="36"/>
        <end position="58"/>
    </location>
</feature>
<evidence type="ECO:0000313" key="6">
    <source>
        <dbReference type="Proteomes" id="UP000000267"/>
    </source>
</evidence>
<dbReference type="AlphaFoldDB" id="A7TS14"/>
<dbReference type="STRING" id="436907.A7TS14"/>
<accession>A7TS14</accession>
<dbReference type="GO" id="GO:0006995">
    <property type="term" value="P:cellular response to nitrogen starvation"/>
    <property type="evidence" value="ECO:0007669"/>
    <property type="project" value="EnsemblFungi"/>
</dbReference>
<evidence type="ECO:0000313" key="5">
    <source>
        <dbReference type="EMBL" id="EDO14933.1"/>
    </source>
</evidence>
<dbReference type="OrthoDB" id="5596576at2759"/>
<dbReference type="PhylomeDB" id="A7TS14"/>
<dbReference type="GeneID" id="5542982"/>
<dbReference type="InterPro" id="IPR055010">
    <property type="entry name" value="Tag1_M"/>
</dbReference>
<dbReference type="GO" id="GO:0000329">
    <property type="term" value="C:fungal-type vacuole membrane"/>
    <property type="evidence" value="ECO:0007669"/>
    <property type="project" value="EnsemblFungi"/>
</dbReference>
<dbReference type="OMA" id="DWIRYIN"/>